<proteinExistence type="predicted"/>
<dbReference type="Proteomes" id="UP001059546">
    <property type="component" value="Chromosome VI"/>
</dbReference>
<accession>A0A9Q9C3E4</accession>
<reference evidence="2 4" key="2">
    <citation type="submission" date="2023-02" db="EMBL/GenBank/DDBJ databases">
        <title>Encephalitozoon hellem ATCC 50451 complete genome.</title>
        <authorList>
            <person name="Mascarenhas dos Santos A.C."/>
            <person name="Julian A.T."/>
            <person name="Pombert J.-F."/>
        </authorList>
    </citation>
    <scope>NUCLEOTIDE SEQUENCE [LARGE SCALE GENOMIC DNA]</scope>
    <source>
        <strain evidence="2 4">ATCC 50451</strain>
    </source>
</reference>
<protein>
    <submittedName>
        <fullName evidence="1">Vesicular transport protein SEC17</fullName>
    </submittedName>
</protein>
<evidence type="ECO:0000313" key="2">
    <source>
        <dbReference type="EMBL" id="WEL38885.1"/>
    </source>
</evidence>
<evidence type="ECO:0000313" key="1">
    <source>
        <dbReference type="EMBL" id="UTX43421.1"/>
    </source>
</evidence>
<dbReference type="EMBL" id="CP075152">
    <property type="protein sequence ID" value="UTX43421.1"/>
    <property type="molecule type" value="Genomic_DNA"/>
</dbReference>
<dbReference type="AlphaFoldDB" id="A0A9Q9C3E4"/>
<evidence type="ECO:0000313" key="4">
    <source>
        <dbReference type="Proteomes" id="UP001217963"/>
    </source>
</evidence>
<dbReference type="OrthoDB" id="2190375at2759"/>
<organism evidence="1 3">
    <name type="scientific">Encephalitozoon hellem</name>
    <name type="common">Microsporidian parasite</name>
    <dbReference type="NCBI Taxonomy" id="27973"/>
    <lineage>
        <taxon>Eukaryota</taxon>
        <taxon>Fungi</taxon>
        <taxon>Fungi incertae sedis</taxon>
        <taxon>Microsporidia</taxon>
        <taxon>Unikaryonidae</taxon>
        <taxon>Encephalitozoon</taxon>
    </lineage>
</organism>
<dbReference type="Gene3D" id="1.25.40.10">
    <property type="entry name" value="Tetratricopeptide repeat domain"/>
    <property type="match status" value="1"/>
</dbReference>
<dbReference type="EMBL" id="CP119067">
    <property type="protein sequence ID" value="WEL38885.1"/>
    <property type="molecule type" value="Genomic_DNA"/>
</dbReference>
<reference evidence="1" key="1">
    <citation type="submission" date="2022-08" db="EMBL/GenBank/DDBJ databases">
        <title>Encephalitozoon hellem ATCC 50604 Complete Genome.</title>
        <authorList>
            <person name="Mascarenhas dos Santos A.C."/>
            <person name="Julian A.T."/>
            <person name="Pombert J.-F."/>
        </authorList>
    </citation>
    <scope>NUCLEOTIDE SEQUENCE</scope>
    <source>
        <strain evidence="1">ATCC 50604</strain>
    </source>
</reference>
<dbReference type="Proteomes" id="UP001217963">
    <property type="component" value="Chromosome VI"/>
</dbReference>
<sequence length="258" mass="29414">MDGESKSRKLKEAERLRTKATFPFSLFSSPDYDASAEIFMEVGNMEEDISGKVGYYEEAARTYEMGDGEYGRYQASQVYERIAQMCEDEYPEKSIAAYKRSGMYSKQCGRESLAAISFQKASEMLRKQGDLDGCLECLQKVAECYCGSNWKHHKRKAMRDIADVYIDLGRYGLAAKIFLGFKENIYTFCAFLCHTIEGSPLDLDVSGDEKEVCDALERDFNEAHKTIEEYITTHAMISEVRKLLGIVKEKLKPENDIL</sequence>
<keyword evidence="4" id="KW-1185">Reference proteome</keyword>
<dbReference type="SUPFAM" id="SSF48452">
    <property type="entry name" value="TPR-like"/>
    <property type="match status" value="1"/>
</dbReference>
<name>A0A9Q9C3E4_ENCHE</name>
<evidence type="ECO:0000313" key="3">
    <source>
        <dbReference type="Proteomes" id="UP001059546"/>
    </source>
</evidence>
<gene>
    <name evidence="1" type="ORF">GPU96_06g11710</name>
    <name evidence="2" type="ORF">PFJ87_06g01540</name>
</gene>
<dbReference type="Pfam" id="PF14938">
    <property type="entry name" value="SNAP"/>
    <property type="match status" value="1"/>
</dbReference>
<dbReference type="InterPro" id="IPR011990">
    <property type="entry name" value="TPR-like_helical_dom_sf"/>
</dbReference>